<keyword evidence="7" id="KW-0249">Electron transport</keyword>
<evidence type="ECO:0000256" key="6">
    <source>
        <dbReference type="ARBA" id="ARBA00022827"/>
    </source>
</evidence>
<evidence type="ECO:0000313" key="12">
    <source>
        <dbReference type="EMBL" id="MDQ0412315.1"/>
    </source>
</evidence>
<dbReference type="Pfam" id="PF10418">
    <property type="entry name" value="DHODB_Fe-S_bind"/>
    <property type="match status" value="1"/>
</dbReference>
<evidence type="ECO:0000259" key="11">
    <source>
        <dbReference type="PROSITE" id="PS51384"/>
    </source>
</evidence>
<dbReference type="InterPro" id="IPR050353">
    <property type="entry name" value="PyrK_electron_transfer"/>
</dbReference>
<keyword evidence="5" id="KW-0479">Metal-binding</keyword>
<keyword evidence="4" id="KW-0001">2Fe-2S</keyword>
<dbReference type="SUPFAM" id="SSF63380">
    <property type="entry name" value="Riboflavin synthase domain-like"/>
    <property type="match status" value="1"/>
</dbReference>
<evidence type="ECO:0000256" key="5">
    <source>
        <dbReference type="ARBA" id="ARBA00022723"/>
    </source>
</evidence>
<evidence type="ECO:0000256" key="7">
    <source>
        <dbReference type="ARBA" id="ARBA00022982"/>
    </source>
</evidence>
<comment type="cofactor">
    <cofactor evidence="10">
        <name>[2Fe-2S] cluster</name>
        <dbReference type="ChEBI" id="CHEBI:190135"/>
    </cofactor>
</comment>
<dbReference type="PIRSF" id="PIRSF006816">
    <property type="entry name" value="Cyc3_hyd_g"/>
    <property type="match status" value="1"/>
</dbReference>
<keyword evidence="6" id="KW-0274">FAD</keyword>
<evidence type="ECO:0000256" key="2">
    <source>
        <dbReference type="ARBA" id="ARBA00022448"/>
    </source>
</evidence>
<name>A0ABU0FRG1_9BACI</name>
<evidence type="ECO:0000256" key="1">
    <source>
        <dbReference type="ARBA" id="ARBA00006422"/>
    </source>
</evidence>
<dbReference type="EMBL" id="JAUSUN010000002">
    <property type="protein sequence ID" value="MDQ0412315.1"/>
    <property type="molecule type" value="Genomic_DNA"/>
</dbReference>
<keyword evidence="3" id="KW-0285">Flavoprotein</keyword>
<proteinExistence type="inferred from homology"/>
<dbReference type="InterPro" id="IPR017938">
    <property type="entry name" value="Riboflavin_synthase-like_b-brl"/>
</dbReference>
<dbReference type="PANTHER" id="PTHR43513:SF3">
    <property type="entry name" value="DIHYDROOROTATE DEHYDROGENASE B (NAD(+)), ELECTRON TRANSFER SUBUNIT-RELATED"/>
    <property type="match status" value="1"/>
</dbReference>
<dbReference type="Gene3D" id="2.10.240.10">
    <property type="entry name" value="Dihydroorotate dehydrogenase, electron transfer subunit"/>
    <property type="match status" value="1"/>
</dbReference>
<comment type="similarity">
    <text evidence="1">Belongs to the PyrK family.</text>
</comment>
<organism evidence="12 13">
    <name type="scientific">Mesobacillus stamsii</name>
    <dbReference type="NCBI Taxonomy" id="225347"/>
    <lineage>
        <taxon>Bacteria</taxon>
        <taxon>Bacillati</taxon>
        <taxon>Bacillota</taxon>
        <taxon>Bacilli</taxon>
        <taxon>Bacillales</taxon>
        <taxon>Bacillaceae</taxon>
        <taxon>Mesobacillus</taxon>
    </lineage>
</organism>
<dbReference type="InterPro" id="IPR017927">
    <property type="entry name" value="FAD-bd_FR_type"/>
</dbReference>
<evidence type="ECO:0000256" key="8">
    <source>
        <dbReference type="ARBA" id="ARBA00023004"/>
    </source>
</evidence>
<dbReference type="CDD" id="cd06218">
    <property type="entry name" value="DHOD_e_trans"/>
    <property type="match status" value="1"/>
</dbReference>
<protein>
    <submittedName>
        <fullName evidence="12">Dihydroorotate dehydrogenase electron transfer subunit</fullName>
    </submittedName>
</protein>
<dbReference type="InterPro" id="IPR039261">
    <property type="entry name" value="FNR_nucleotide-bd"/>
</dbReference>
<comment type="caution">
    <text evidence="12">The sequence shown here is derived from an EMBL/GenBank/DDBJ whole genome shotgun (WGS) entry which is preliminary data.</text>
</comment>
<dbReference type="RefSeq" id="WP_307191151.1">
    <property type="nucleotide sequence ID" value="NZ_JAUSUN010000002.1"/>
</dbReference>
<dbReference type="Gene3D" id="2.40.30.10">
    <property type="entry name" value="Translation factors"/>
    <property type="match status" value="1"/>
</dbReference>
<dbReference type="PROSITE" id="PS51384">
    <property type="entry name" value="FAD_FR"/>
    <property type="match status" value="1"/>
</dbReference>
<feature type="domain" description="FAD-binding FR-type" evidence="11">
    <location>
        <begin position="1"/>
        <end position="102"/>
    </location>
</feature>
<dbReference type="PANTHER" id="PTHR43513">
    <property type="entry name" value="DIHYDROOROTATE DEHYDROGENASE B (NAD(+)), ELECTRON TRANSFER SUBUNIT"/>
    <property type="match status" value="1"/>
</dbReference>
<dbReference type="InterPro" id="IPR019480">
    <property type="entry name" value="Dihydroorotate_DH_Fe-S-bd"/>
</dbReference>
<dbReference type="InterPro" id="IPR037117">
    <property type="entry name" value="Dihydroorotate_DH_ele_sf"/>
</dbReference>
<evidence type="ECO:0000256" key="3">
    <source>
        <dbReference type="ARBA" id="ARBA00022630"/>
    </source>
</evidence>
<keyword evidence="2" id="KW-0813">Transport</keyword>
<dbReference type="Proteomes" id="UP001242313">
    <property type="component" value="Unassembled WGS sequence"/>
</dbReference>
<dbReference type="InterPro" id="IPR012165">
    <property type="entry name" value="Cyt_c3_hydrogenase_gsu"/>
</dbReference>
<keyword evidence="13" id="KW-1185">Reference proteome</keyword>
<accession>A0ABU0FRG1</accession>
<evidence type="ECO:0000256" key="4">
    <source>
        <dbReference type="ARBA" id="ARBA00022714"/>
    </source>
</evidence>
<keyword evidence="8" id="KW-0408">Iron</keyword>
<reference evidence="12 13" key="1">
    <citation type="submission" date="2023-07" db="EMBL/GenBank/DDBJ databases">
        <title>Genomic Encyclopedia of Type Strains, Phase IV (KMG-IV): sequencing the most valuable type-strain genomes for metagenomic binning, comparative biology and taxonomic classification.</title>
        <authorList>
            <person name="Goeker M."/>
        </authorList>
    </citation>
    <scope>NUCLEOTIDE SEQUENCE [LARGE SCALE GENOMIC DNA]</scope>
    <source>
        <strain evidence="12 13">DSM 19598</strain>
    </source>
</reference>
<dbReference type="Gene3D" id="3.40.50.80">
    <property type="entry name" value="Nucleotide-binding domain of ferredoxin-NADP reductase (FNR) module"/>
    <property type="match status" value="1"/>
</dbReference>
<sequence length="261" mass="29225">MKETQAEILCNEKLNRRYRHMKVKISDWNVSEVNPGQFFHIKTTEDNLPLLRRPFSIYRINEDNNTLEFLYLVKGVGTKKLEERKPGEILDILGPLGNTFTIHQGGKGMLLVARGVGIATLSALAFAANKADIPCFAVLSARSKEDILVEKELNEVGVKTFLVNDQDGSSDPESVRLIAEEIINHRQVDSIYTCGSKRLSVLSRELSEEYSLFAEIALEEKMGCAMGACYACVCDVREGDEIRTIRLCQDGPVLPLKKVVF</sequence>
<evidence type="ECO:0000256" key="9">
    <source>
        <dbReference type="ARBA" id="ARBA00023014"/>
    </source>
</evidence>
<evidence type="ECO:0000256" key="10">
    <source>
        <dbReference type="ARBA" id="ARBA00034078"/>
    </source>
</evidence>
<dbReference type="SUPFAM" id="SSF52343">
    <property type="entry name" value="Ferredoxin reductase-like, C-terminal NADP-linked domain"/>
    <property type="match status" value="1"/>
</dbReference>
<gene>
    <name evidence="12" type="ORF">J2S25_000495</name>
</gene>
<evidence type="ECO:0000313" key="13">
    <source>
        <dbReference type="Proteomes" id="UP001242313"/>
    </source>
</evidence>
<keyword evidence="9" id="KW-0411">Iron-sulfur</keyword>